<keyword evidence="2 3" id="KW-0238">DNA-binding</keyword>
<evidence type="ECO:0000259" key="4">
    <source>
        <dbReference type="PROSITE" id="PS50977"/>
    </source>
</evidence>
<organism evidence="5 6">
    <name type="scientific">Edaphobacillus lindanitolerans</name>
    <dbReference type="NCBI Taxonomy" id="550447"/>
    <lineage>
        <taxon>Bacteria</taxon>
        <taxon>Bacillati</taxon>
        <taxon>Bacillota</taxon>
        <taxon>Bacilli</taxon>
        <taxon>Bacillales</taxon>
        <taxon>Bacillaceae</taxon>
        <taxon>Edaphobacillus</taxon>
    </lineage>
</organism>
<name>A0A1U7PK82_9BACI</name>
<dbReference type="OrthoDB" id="9812484at2"/>
<dbReference type="GO" id="GO:0003677">
    <property type="term" value="F:DNA binding"/>
    <property type="evidence" value="ECO:0007669"/>
    <property type="project" value="UniProtKB-UniRule"/>
</dbReference>
<dbReference type="Pfam" id="PF17934">
    <property type="entry name" value="TetR_C_26"/>
    <property type="match status" value="1"/>
</dbReference>
<dbReference type="InterPro" id="IPR001647">
    <property type="entry name" value="HTH_TetR"/>
</dbReference>
<dbReference type="Pfam" id="PF00440">
    <property type="entry name" value="TetR_N"/>
    <property type="match status" value="1"/>
</dbReference>
<dbReference type="Proteomes" id="UP000187550">
    <property type="component" value="Unassembled WGS sequence"/>
</dbReference>
<dbReference type="InterPro" id="IPR009057">
    <property type="entry name" value="Homeodomain-like_sf"/>
</dbReference>
<feature type="domain" description="HTH tetR-type" evidence="4">
    <location>
        <begin position="1"/>
        <end position="61"/>
    </location>
</feature>
<reference evidence="6" key="1">
    <citation type="submission" date="2017-01" db="EMBL/GenBank/DDBJ databases">
        <authorList>
            <person name="Varghese N."/>
            <person name="Submissions S."/>
        </authorList>
    </citation>
    <scope>NUCLEOTIDE SEQUENCE [LARGE SCALE GENOMIC DNA]</scope>
    <source>
        <strain evidence="6">MNA4</strain>
    </source>
</reference>
<dbReference type="PANTHER" id="PTHR43479">
    <property type="entry name" value="ACREF/ENVCD OPERON REPRESSOR-RELATED"/>
    <property type="match status" value="1"/>
</dbReference>
<dbReference type="STRING" id="550447.SAMN05428946_1698"/>
<evidence type="ECO:0000313" key="6">
    <source>
        <dbReference type="Proteomes" id="UP000187550"/>
    </source>
</evidence>
<accession>A0A1U7PK82</accession>
<protein>
    <submittedName>
        <fullName evidence="5">Transcriptional regulator, TetR family</fullName>
    </submittedName>
</protein>
<dbReference type="SUPFAM" id="SSF46689">
    <property type="entry name" value="Homeodomain-like"/>
    <property type="match status" value="1"/>
</dbReference>
<dbReference type="InterPro" id="IPR041603">
    <property type="entry name" value="YvdT_C"/>
</dbReference>
<dbReference type="RefSeq" id="WP_076758039.1">
    <property type="nucleotide sequence ID" value="NZ_FTPL01000002.1"/>
</dbReference>
<proteinExistence type="predicted"/>
<dbReference type="InterPro" id="IPR036271">
    <property type="entry name" value="Tet_transcr_reg_TetR-rel_C_sf"/>
</dbReference>
<evidence type="ECO:0000256" key="1">
    <source>
        <dbReference type="ARBA" id="ARBA00022491"/>
    </source>
</evidence>
<dbReference type="AlphaFoldDB" id="A0A1U7PK82"/>
<feature type="DNA-binding region" description="H-T-H motif" evidence="3">
    <location>
        <begin position="24"/>
        <end position="43"/>
    </location>
</feature>
<dbReference type="Gene3D" id="1.10.357.10">
    <property type="entry name" value="Tetracycline Repressor, domain 2"/>
    <property type="match status" value="1"/>
</dbReference>
<evidence type="ECO:0000256" key="2">
    <source>
        <dbReference type="ARBA" id="ARBA00023125"/>
    </source>
</evidence>
<keyword evidence="6" id="KW-1185">Reference proteome</keyword>
<dbReference type="EMBL" id="FTPL01000002">
    <property type="protein sequence ID" value="SIT84215.1"/>
    <property type="molecule type" value="Genomic_DNA"/>
</dbReference>
<dbReference type="PANTHER" id="PTHR43479:SF8">
    <property type="entry name" value="TRANSCRIPTIONAL REGULATOR, TETR FAMILY"/>
    <property type="match status" value="1"/>
</dbReference>
<dbReference type="InterPro" id="IPR050624">
    <property type="entry name" value="HTH-type_Tx_Regulator"/>
</dbReference>
<evidence type="ECO:0000256" key="3">
    <source>
        <dbReference type="PROSITE-ProRule" id="PRU00335"/>
    </source>
</evidence>
<evidence type="ECO:0000313" key="5">
    <source>
        <dbReference type="EMBL" id="SIT84215.1"/>
    </source>
</evidence>
<gene>
    <name evidence="5" type="ORF">SAMN05428946_1698</name>
</gene>
<dbReference type="PROSITE" id="PS50977">
    <property type="entry name" value="HTH_TETR_2"/>
    <property type="match status" value="1"/>
</dbReference>
<keyword evidence="1" id="KW-0678">Repressor</keyword>
<dbReference type="PRINTS" id="PR00455">
    <property type="entry name" value="HTHTETR"/>
</dbReference>
<sequence>MDKRERIIRAAIEVFREKGIERSKVSDIVSKAEIAQGTFYLYFPSKLSVMPAIAAKMVGQLEEKVLQAVIPDDSWDEQLRQFTAAVFEVTGEYRDVSALVYAGLSSTEHVKEWEQIYTPLYGTVSEMIGRWQAGGHVRQADSLRLARLVVGLTESAAEQVYLYDSYDSGQEKAQKEELVEFLKHALQM</sequence>
<dbReference type="SUPFAM" id="SSF48498">
    <property type="entry name" value="Tetracyclin repressor-like, C-terminal domain"/>
    <property type="match status" value="1"/>
</dbReference>